<proteinExistence type="predicted"/>
<dbReference type="AlphaFoldDB" id="A0A5E7IPF2"/>
<sequence length="76" mass="8710">MIASRTLTLQQEQARIDAAREAFIARGKTVQILESFQFKPTPARKETIDPETILKRRPKALSRSERQALRKMADSL</sequence>
<protein>
    <submittedName>
        <fullName evidence="1">Uncharacterized protein</fullName>
    </submittedName>
</protein>
<dbReference type="Proteomes" id="UP000349468">
    <property type="component" value="Unassembled WGS sequence"/>
</dbReference>
<evidence type="ECO:0000313" key="2">
    <source>
        <dbReference type="Proteomes" id="UP000349468"/>
    </source>
</evidence>
<dbReference type="RefSeq" id="WP_154912024.1">
    <property type="nucleotide sequence ID" value="NZ_CABVIK010000005.1"/>
</dbReference>
<name>A0A5E7IPF2_PSEFL</name>
<organism evidence="1 2">
    <name type="scientific">Pseudomonas fluorescens</name>
    <dbReference type="NCBI Taxonomy" id="294"/>
    <lineage>
        <taxon>Bacteria</taxon>
        <taxon>Pseudomonadati</taxon>
        <taxon>Pseudomonadota</taxon>
        <taxon>Gammaproteobacteria</taxon>
        <taxon>Pseudomonadales</taxon>
        <taxon>Pseudomonadaceae</taxon>
        <taxon>Pseudomonas</taxon>
    </lineage>
</organism>
<evidence type="ECO:0000313" key="1">
    <source>
        <dbReference type="EMBL" id="VVO78799.1"/>
    </source>
</evidence>
<dbReference type="EMBL" id="CABVIK010000005">
    <property type="protein sequence ID" value="VVO78799.1"/>
    <property type="molecule type" value="Genomic_DNA"/>
</dbReference>
<reference evidence="1 2" key="1">
    <citation type="submission" date="2019-09" db="EMBL/GenBank/DDBJ databases">
        <authorList>
            <person name="Chandra G."/>
            <person name="Truman W A."/>
        </authorList>
    </citation>
    <scope>NUCLEOTIDE SEQUENCE [LARGE SCALE GENOMIC DNA]</scope>
    <source>
        <strain evidence="1">PS870</strain>
    </source>
</reference>
<accession>A0A5E7IPF2</accession>
<gene>
    <name evidence="1" type="ORF">PS870_01681</name>
</gene>